<evidence type="ECO:0000313" key="2">
    <source>
        <dbReference type="EMBL" id="MEJ2862409.1"/>
    </source>
</evidence>
<dbReference type="InterPro" id="IPR006342">
    <property type="entry name" value="FkbM_mtfrase"/>
</dbReference>
<name>A0ABU8M6C7_9PSEU</name>
<dbReference type="InterPro" id="IPR052514">
    <property type="entry name" value="SAM-dependent_MTase"/>
</dbReference>
<dbReference type="Pfam" id="PF05050">
    <property type="entry name" value="Methyltransf_21"/>
    <property type="match status" value="1"/>
</dbReference>
<organism evidence="2 3">
    <name type="scientific">Actinomycetospora flava</name>
    <dbReference type="NCBI Taxonomy" id="3129232"/>
    <lineage>
        <taxon>Bacteria</taxon>
        <taxon>Bacillati</taxon>
        <taxon>Actinomycetota</taxon>
        <taxon>Actinomycetes</taxon>
        <taxon>Pseudonocardiales</taxon>
        <taxon>Pseudonocardiaceae</taxon>
        <taxon>Actinomycetospora</taxon>
    </lineage>
</organism>
<dbReference type="SUPFAM" id="SSF53335">
    <property type="entry name" value="S-adenosyl-L-methionine-dependent methyltransferases"/>
    <property type="match status" value="1"/>
</dbReference>
<sequence>MKYAVQRAYLKVRRRPFEDDFRGVPELRLTQDALILDVGANRGQSVDALALTAPGRRVVSFEPNPLLAARLRGRYGKHAHWTLVEAAVGRQEGTFTLFIPAYRGYVFDGLASLNRDEAETWLASRICRFDPRLLSIEEFEVQTVSLDDLALAPALIKIDVQGLELDVLQGGVGTLEAYSPVLLIETPIAEVGAFLKDLDYAPMHWSGDRLVAGSGDTLNTFFVRSG</sequence>
<evidence type="ECO:0000313" key="3">
    <source>
        <dbReference type="Proteomes" id="UP001369736"/>
    </source>
</evidence>
<reference evidence="2 3" key="1">
    <citation type="submission" date="2024-03" db="EMBL/GenBank/DDBJ databases">
        <title>Actinomycetospora sp. OC33-EN07, a novel actinomycete isolated from wild orchid (Aerides multiflora).</title>
        <authorList>
            <person name="Suriyachadkun C."/>
        </authorList>
    </citation>
    <scope>NUCLEOTIDE SEQUENCE [LARGE SCALE GENOMIC DNA]</scope>
    <source>
        <strain evidence="2 3">OC33-EN07</strain>
    </source>
</reference>
<keyword evidence="3" id="KW-1185">Reference proteome</keyword>
<feature type="domain" description="Methyltransferase FkbM" evidence="1">
    <location>
        <begin position="37"/>
        <end position="185"/>
    </location>
</feature>
<dbReference type="PANTHER" id="PTHR34203:SF15">
    <property type="entry name" value="SLL1173 PROTEIN"/>
    <property type="match status" value="1"/>
</dbReference>
<dbReference type="NCBIfam" id="TIGR01444">
    <property type="entry name" value="fkbM_fam"/>
    <property type="match status" value="1"/>
</dbReference>
<dbReference type="RefSeq" id="WP_337703783.1">
    <property type="nucleotide sequence ID" value="NZ_JBBEGM010000005.1"/>
</dbReference>
<proteinExistence type="predicted"/>
<evidence type="ECO:0000259" key="1">
    <source>
        <dbReference type="Pfam" id="PF05050"/>
    </source>
</evidence>
<dbReference type="GO" id="GO:0032259">
    <property type="term" value="P:methylation"/>
    <property type="evidence" value="ECO:0007669"/>
    <property type="project" value="UniProtKB-KW"/>
</dbReference>
<keyword evidence="2" id="KW-0489">Methyltransferase</keyword>
<gene>
    <name evidence="2" type="ORF">WCD58_14655</name>
</gene>
<comment type="caution">
    <text evidence="2">The sequence shown here is derived from an EMBL/GenBank/DDBJ whole genome shotgun (WGS) entry which is preliminary data.</text>
</comment>
<dbReference type="PANTHER" id="PTHR34203">
    <property type="entry name" value="METHYLTRANSFERASE, FKBM FAMILY PROTEIN"/>
    <property type="match status" value="1"/>
</dbReference>
<dbReference type="InterPro" id="IPR029063">
    <property type="entry name" value="SAM-dependent_MTases_sf"/>
</dbReference>
<protein>
    <submittedName>
        <fullName evidence="2">FkbM family methyltransferase</fullName>
    </submittedName>
</protein>
<dbReference type="EMBL" id="JBBEGM010000005">
    <property type="protein sequence ID" value="MEJ2862409.1"/>
    <property type="molecule type" value="Genomic_DNA"/>
</dbReference>
<keyword evidence="2" id="KW-0808">Transferase</keyword>
<accession>A0ABU8M6C7</accession>
<dbReference type="Proteomes" id="UP001369736">
    <property type="component" value="Unassembled WGS sequence"/>
</dbReference>
<dbReference type="GO" id="GO:0008168">
    <property type="term" value="F:methyltransferase activity"/>
    <property type="evidence" value="ECO:0007669"/>
    <property type="project" value="UniProtKB-KW"/>
</dbReference>
<dbReference type="Gene3D" id="3.40.50.150">
    <property type="entry name" value="Vaccinia Virus protein VP39"/>
    <property type="match status" value="1"/>
</dbReference>